<keyword evidence="2" id="KW-1185">Reference proteome</keyword>
<gene>
    <name evidence="1" type="ORF">PGT21_007461</name>
</gene>
<dbReference type="AlphaFoldDB" id="A0A5B0MAL9"/>
<evidence type="ECO:0000313" key="1">
    <source>
        <dbReference type="EMBL" id="KAA1073289.1"/>
    </source>
</evidence>
<reference evidence="1 2" key="1">
    <citation type="submission" date="2019-05" db="EMBL/GenBank/DDBJ databases">
        <title>Emergence of the Ug99 lineage of the wheat stem rust pathogen through somatic hybridization.</title>
        <authorList>
            <person name="Li F."/>
            <person name="Upadhyaya N.M."/>
            <person name="Sperschneider J."/>
            <person name="Matny O."/>
            <person name="Nguyen-Phuc H."/>
            <person name="Mago R."/>
            <person name="Raley C."/>
            <person name="Miller M.E."/>
            <person name="Silverstein K.A.T."/>
            <person name="Henningsen E."/>
            <person name="Hirsch C.D."/>
            <person name="Visser B."/>
            <person name="Pretorius Z.A."/>
            <person name="Steffenson B.J."/>
            <person name="Schwessinger B."/>
            <person name="Dodds P.N."/>
            <person name="Figueroa M."/>
        </authorList>
    </citation>
    <scope>NUCLEOTIDE SEQUENCE [LARGE SCALE GENOMIC DNA]</scope>
    <source>
        <strain evidence="1">21-0</strain>
    </source>
</reference>
<evidence type="ECO:0000313" key="2">
    <source>
        <dbReference type="Proteomes" id="UP000324748"/>
    </source>
</evidence>
<proteinExistence type="predicted"/>
<accession>A0A5B0MAL9</accession>
<dbReference type="EMBL" id="VSWC01000158">
    <property type="protein sequence ID" value="KAA1073289.1"/>
    <property type="molecule type" value="Genomic_DNA"/>
</dbReference>
<organism evidence="1 2">
    <name type="scientific">Puccinia graminis f. sp. tritici</name>
    <dbReference type="NCBI Taxonomy" id="56615"/>
    <lineage>
        <taxon>Eukaryota</taxon>
        <taxon>Fungi</taxon>
        <taxon>Dikarya</taxon>
        <taxon>Basidiomycota</taxon>
        <taxon>Pucciniomycotina</taxon>
        <taxon>Pucciniomycetes</taxon>
        <taxon>Pucciniales</taxon>
        <taxon>Pucciniaceae</taxon>
        <taxon>Puccinia</taxon>
    </lineage>
</organism>
<dbReference type="Proteomes" id="UP000324748">
    <property type="component" value="Unassembled WGS sequence"/>
</dbReference>
<protein>
    <submittedName>
        <fullName evidence="1">Uncharacterized protein</fullName>
    </submittedName>
</protein>
<comment type="caution">
    <text evidence="1">The sequence shown here is derived from an EMBL/GenBank/DDBJ whole genome shotgun (WGS) entry which is preliminary data.</text>
</comment>
<sequence length="115" mass="12643">MSDVPLGLGGSQKHLGYVWDPGGRTTLISFARTSLMTRLRPSGLNTQQQLLHPISPHSCPSRSFLTIPDLQKNCVVGDSNPGLNLIRSEEMEGFNANHYTNNAMFHVVTIVELLV</sequence>
<name>A0A5B0MAL9_PUCGR</name>